<feature type="transmembrane region" description="Helical" evidence="6">
    <location>
        <begin position="247"/>
        <end position="266"/>
    </location>
</feature>
<feature type="transmembrane region" description="Helical" evidence="6">
    <location>
        <begin position="367"/>
        <end position="386"/>
    </location>
</feature>
<feature type="transmembrane region" description="Helical" evidence="6">
    <location>
        <begin position="740"/>
        <end position="761"/>
    </location>
</feature>
<dbReference type="AlphaFoldDB" id="A0A2S5CGX9"/>
<dbReference type="InterPro" id="IPR050545">
    <property type="entry name" value="Mycobact_MmpL"/>
</dbReference>
<feature type="transmembrane region" description="Helical" evidence="6">
    <location>
        <begin position="630"/>
        <end position="647"/>
    </location>
</feature>
<feature type="transmembrane region" description="Helical" evidence="6">
    <location>
        <begin position="334"/>
        <end position="355"/>
    </location>
</feature>
<comment type="subcellular location">
    <subcellularLocation>
        <location evidence="1">Cell membrane</location>
        <topology evidence="1">Multi-pass membrane protein</topology>
    </subcellularLocation>
</comment>
<name>A0A2S5CGX9_9GAMM</name>
<evidence type="ECO:0000256" key="5">
    <source>
        <dbReference type="ARBA" id="ARBA00023136"/>
    </source>
</evidence>
<keyword evidence="5 6" id="KW-0472">Membrane</keyword>
<dbReference type="Proteomes" id="UP000237423">
    <property type="component" value="Unassembled WGS sequence"/>
</dbReference>
<evidence type="ECO:0000313" key="9">
    <source>
        <dbReference type="Proteomes" id="UP000237423"/>
    </source>
</evidence>
<feature type="transmembrane region" description="Helical" evidence="6">
    <location>
        <begin position="682"/>
        <end position="702"/>
    </location>
</feature>
<feature type="domain" description="Membrane transport protein MMPL" evidence="7">
    <location>
        <begin position="223"/>
        <end position="390"/>
    </location>
</feature>
<dbReference type="EMBL" id="PGFZ01000016">
    <property type="protein sequence ID" value="POZ50056.1"/>
    <property type="molecule type" value="Genomic_DNA"/>
</dbReference>
<feature type="transmembrane region" description="Helical" evidence="6">
    <location>
        <begin position="714"/>
        <end position="734"/>
    </location>
</feature>
<dbReference type="GO" id="GO:0005886">
    <property type="term" value="C:plasma membrane"/>
    <property type="evidence" value="ECO:0007669"/>
    <property type="project" value="UniProtKB-SubCell"/>
</dbReference>
<accession>A0A2S5CGX9</accession>
<protein>
    <recommendedName>
        <fullName evidence="7">Membrane transport protein MMPL domain-containing protein</fullName>
    </recommendedName>
</protein>
<organism evidence="8 9">
    <name type="scientific">Methylovulum psychrotolerans</name>
    <dbReference type="NCBI Taxonomy" id="1704499"/>
    <lineage>
        <taxon>Bacteria</taxon>
        <taxon>Pseudomonadati</taxon>
        <taxon>Pseudomonadota</taxon>
        <taxon>Gammaproteobacteria</taxon>
        <taxon>Methylococcales</taxon>
        <taxon>Methylococcaceae</taxon>
        <taxon>Methylovulum</taxon>
    </lineage>
</organism>
<evidence type="ECO:0000313" key="8">
    <source>
        <dbReference type="EMBL" id="POZ50056.1"/>
    </source>
</evidence>
<sequence>MFNWRTTGFYLLPLLLALAVMAGVNFKTDLSAFIIAGDNAEETLLASEMQSGVLSRRYLLAVDAQQPDGVPAALIQTLKNQLKAIDGVTGVWSPEDNTETPESLLALYGPYAGAWYSLDDQHGLAELFSEAGLLARAGLLKEALLSPQGPAVKKMVLQDPLLLTLNAVKTQDMPRRQAGSAAYRNLILETAMSGLDVPQQKRIQKAINDVFNRLDKPNHVLAAHYRLSMTGVPVFAVATQVLIQGDIQWVSLLSVIGLLSLFLVVFRSFPALLQVSAMLLIAILAAMLTTQGVFGYVHGMTVAIGATLVGICIDYPMHAIAHAQTVKSGQRLAVIAKIWPSMVLGGITTLIGYMALGASGYPGFKQVAVFAASGIIVSLLLTRFVLPGLVKNQTDRPLNVPFVGAWAVFCQRFRPALLAVSAVISVASLFGVSSLHWMADMQALTPELDYLKQNDQRIRERMANIEPGRFVLVTDSTAEGALRRSEAVYKVLDTLKQARHLTGYYGLYPWVLSQHQQQLNQNVLQDYLTTDNLLRWQHALTQQGLSVEKLGYFNYPSIQPMTFGQVLATPVKKWLDNRIIQGKDQTLIMIWLSGHDPDAVKAALAHQEGVRYFSQRDLLNTMMRDFTGRAQHLLSVGLIIIFLLLMGRYKSLFKTAQTLLPAVLAAVMVLGFWSFTGVAISFLHLVGFLLVVAICVDYGIFYQENRGGDSALTYQAMGAAMLTSALAFACLMVSDSTSLRILSGVVVLGVVLGYLLCPIIIKPQQPSIT</sequence>
<dbReference type="PANTHER" id="PTHR33406:SF13">
    <property type="entry name" value="MEMBRANE PROTEIN YDFJ"/>
    <property type="match status" value="1"/>
</dbReference>
<feature type="transmembrane region" description="Helical" evidence="6">
    <location>
        <begin position="416"/>
        <end position="439"/>
    </location>
</feature>
<evidence type="ECO:0000256" key="6">
    <source>
        <dbReference type="SAM" id="Phobius"/>
    </source>
</evidence>
<feature type="transmembrane region" description="Helical" evidence="6">
    <location>
        <begin position="294"/>
        <end position="313"/>
    </location>
</feature>
<gene>
    <name evidence="8" type="ORF">AADEFJLK_04180</name>
</gene>
<dbReference type="Gene3D" id="1.20.1640.10">
    <property type="entry name" value="Multidrug efflux transporter AcrB transmembrane domain"/>
    <property type="match status" value="2"/>
</dbReference>
<reference evidence="8 9" key="1">
    <citation type="submission" date="2017-11" db="EMBL/GenBank/DDBJ databases">
        <title>Draft Genome Sequence of Methylobacter psychrotolerans Sph1T, an Obligate Methanotroph from Low-Temperature Environments.</title>
        <authorList>
            <person name="Oshkin I.Y."/>
            <person name="Miroshnikov K."/>
            <person name="Belova S.E."/>
            <person name="Korzhenkov A."/>
            <person name="Toshchakov S.V."/>
            <person name="Dedysh S.N."/>
        </authorList>
    </citation>
    <scope>NUCLEOTIDE SEQUENCE [LARGE SCALE GENOMIC DNA]</scope>
    <source>
        <strain evidence="8 9">Sph1</strain>
    </source>
</reference>
<dbReference type="PANTHER" id="PTHR33406">
    <property type="entry name" value="MEMBRANE PROTEIN MJ1562-RELATED"/>
    <property type="match status" value="1"/>
</dbReference>
<feature type="transmembrane region" description="Helical" evidence="6">
    <location>
        <begin position="271"/>
        <end position="288"/>
    </location>
</feature>
<keyword evidence="4 6" id="KW-1133">Transmembrane helix</keyword>
<evidence type="ECO:0000256" key="4">
    <source>
        <dbReference type="ARBA" id="ARBA00022989"/>
    </source>
</evidence>
<dbReference type="Pfam" id="PF03176">
    <property type="entry name" value="MMPL"/>
    <property type="match status" value="1"/>
</dbReference>
<evidence type="ECO:0000259" key="7">
    <source>
        <dbReference type="Pfam" id="PF03176"/>
    </source>
</evidence>
<dbReference type="RefSeq" id="WP_103975646.1">
    <property type="nucleotide sequence ID" value="NZ_PGFZ01000016.1"/>
</dbReference>
<keyword evidence="3 6" id="KW-0812">Transmembrane</keyword>
<comment type="caution">
    <text evidence="8">The sequence shown here is derived from an EMBL/GenBank/DDBJ whole genome shotgun (WGS) entry which is preliminary data.</text>
</comment>
<proteinExistence type="predicted"/>
<feature type="transmembrane region" description="Helical" evidence="6">
    <location>
        <begin position="659"/>
        <end position="676"/>
    </location>
</feature>
<keyword evidence="2" id="KW-1003">Cell membrane</keyword>
<evidence type="ECO:0000256" key="1">
    <source>
        <dbReference type="ARBA" id="ARBA00004651"/>
    </source>
</evidence>
<evidence type="ECO:0000256" key="3">
    <source>
        <dbReference type="ARBA" id="ARBA00022692"/>
    </source>
</evidence>
<evidence type="ECO:0000256" key="2">
    <source>
        <dbReference type="ARBA" id="ARBA00022475"/>
    </source>
</evidence>
<dbReference type="SUPFAM" id="SSF82866">
    <property type="entry name" value="Multidrug efflux transporter AcrB transmembrane domain"/>
    <property type="match status" value="2"/>
</dbReference>
<dbReference type="InterPro" id="IPR004869">
    <property type="entry name" value="MMPL_dom"/>
</dbReference>